<dbReference type="Gene3D" id="3.40.50.1820">
    <property type="entry name" value="alpha/beta hydrolase"/>
    <property type="match status" value="1"/>
</dbReference>
<feature type="domain" description="Alpha/beta hydrolase fold-3" evidence="2">
    <location>
        <begin position="140"/>
        <end position="369"/>
    </location>
</feature>
<dbReference type="GeneID" id="54423744"/>
<reference evidence="5" key="2">
    <citation type="submission" date="2020-04" db="EMBL/GenBank/DDBJ databases">
        <authorList>
            <consortium name="NCBI Genome Project"/>
        </authorList>
    </citation>
    <scope>NUCLEOTIDE SEQUENCE</scope>
    <source>
        <strain evidence="5">CBS 781.70</strain>
    </source>
</reference>
<organism evidence="3">
    <name type="scientific">Eremomyces bilateralis CBS 781.70</name>
    <dbReference type="NCBI Taxonomy" id="1392243"/>
    <lineage>
        <taxon>Eukaryota</taxon>
        <taxon>Fungi</taxon>
        <taxon>Dikarya</taxon>
        <taxon>Ascomycota</taxon>
        <taxon>Pezizomycotina</taxon>
        <taxon>Dothideomycetes</taxon>
        <taxon>Dothideomycetes incertae sedis</taxon>
        <taxon>Eremomycetales</taxon>
        <taxon>Eremomycetaceae</taxon>
        <taxon>Eremomyces</taxon>
    </lineage>
</organism>
<sequence>MAEQTDRTSPYKRVGRAGKLSLLGKIKYYLKCAVIVPIPLLFNIIRATTVAANRRLTVSSFAAAGFLRTLLEQLSPEEIQYYNPNACDTYHAWLEEKSKDPQVKKFPGLQEKLSVDIETLPNGKSSIFWVGDRRTCKKVVLFFHGGGYVFPLLPGHLEWALRYVEETLNTKNEFAVAVLQYTLVPSARYPSQFAEAVDGLQHLFDSGFEPKNIIIGGDSVGGQMAHALLAHVVRPHPAVRKIELAHPLAGAFLVSPFVSLNTQTASYRSNAPIDMLSAPIIRDTARSFFHGTNGHEEIKEGLGWSFPMDVPETWVDSMGAATGKIYITAGKHEIFATSCEEYAERVRGRNTGSVDVTLEIGEKEAHDFILLEGLLKQKGDATERMLKWAIEAISED</sequence>
<dbReference type="RefSeq" id="XP_033538683.1">
    <property type="nucleotide sequence ID" value="XM_033683174.1"/>
</dbReference>
<dbReference type="OrthoDB" id="2152029at2759"/>
<dbReference type="AlphaFoldDB" id="A0A6G1GGD1"/>
<keyword evidence="1 3" id="KW-0378">Hydrolase</keyword>
<dbReference type="InterPro" id="IPR013094">
    <property type="entry name" value="AB_hydrolase_3"/>
</dbReference>
<dbReference type="InterPro" id="IPR050300">
    <property type="entry name" value="GDXG_lipolytic_enzyme"/>
</dbReference>
<evidence type="ECO:0000313" key="3">
    <source>
        <dbReference type="EMBL" id="KAF1817052.1"/>
    </source>
</evidence>
<evidence type="ECO:0000256" key="1">
    <source>
        <dbReference type="ARBA" id="ARBA00022801"/>
    </source>
</evidence>
<dbReference type="Pfam" id="PF07859">
    <property type="entry name" value="Abhydrolase_3"/>
    <property type="match status" value="1"/>
</dbReference>
<keyword evidence="4" id="KW-1185">Reference proteome</keyword>
<dbReference type="EMBL" id="ML975149">
    <property type="protein sequence ID" value="KAF1817052.1"/>
    <property type="molecule type" value="Genomic_DNA"/>
</dbReference>
<proteinExistence type="predicted"/>
<reference evidence="5" key="3">
    <citation type="submission" date="2025-04" db="UniProtKB">
        <authorList>
            <consortium name="RefSeq"/>
        </authorList>
    </citation>
    <scope>IDENTIFICATION</scope>
    <source>
        <strain evidence="5">CBS 781.70</strain>
    </source>
</reference>
<protein>
    <submittedName>
        <fullName evidence="3 5">Alpha/beta-hydrolase</fullName>
    </submittedName>
</protein>
<name>A0A6G1GGD1_9PEZI</name>
<evidence type="ECO:0000313" key="4">
    <source>
        <dbReference type="Proteomes" id="UP000504638"/>
    </source>
</evidence>
<evidence type="ECO:0000313" key="5">
    <source>
        <dbReference type="RefSeq" id="XP_033538683.1"/>
    </source>
</evidence>
<dbReference type="Proteomes" id="UP000504638">
    <property type="component" value="Unplaced"/>
</dbReference>
<accession>A0A6G1GGD1</accession>
<dbReference type="GO" id="GO:0016787">
    <property type="term" value="F:hydrolase activity"/>
    <property type="evidence" value="ECO:0007669"/>
    <property type="project" value="UniProtKB-KW"/>
</dbReference>
<gene>
    <name evidence="3 5" type="ORF">P152DRAFT_6945</name>
</gene>
<evidence type="ECO:0000259" key="2">
    <source>
        <dbReference type="Pfam" id="PF07859"/>
    </source>
</evidence>
<reference evidence="3 5" key="1">
    <citation type="submission" date="2020-01" db="EMBL/GenBank/DDBJ databases">
        <authorList>
            <consortium name="DOE Joint Genome Institute"/>
            <person name="Haridas S."/>
            <person name="Albert R."/>
            <person name="Binder M."/>
            <person name="Bloem J."/>
            <person name="Labutti K."/>
            <person name="Salamov A."/>
            <person name="Andreopoulos B."/>
            <person name="Baker S.E."/>
            <person name="Barry K."/>
            <person name="Bills G."/>
            <person name="Bluhm B.H."/>
            <person name="Cannon C."/>
            <person name="Castanera R."/>
            <person name="Culley D.E."/>
            <person name="Daum C."/>
            <person name="Ezra D."/>
            <person name="Gonzalez J.B."/>
            <person name="Henrissat B."/>
            <person name="Kuo A."/>
            <person name="Liang C."/>
            <person name="Lipzen A."/>
            <person name="Lutzoni F."/>
            <person name="Magnuson J."/>
            <person name="Mondo S."/>
            <person name="Nolan M."/>
            <person name="Ohm R."/>
            <person name="Pangilinan J."/>
            <person name="Park H.-J."/>
            <person name="Ramirez L."/>
            <person name="Alfaro M."/>
            <person name="Sun H."/>
            <person name="Tritt A."/>
            <person name="Yoshinaga Y."/>
            <person name="Zwiers L.-H."/>
            <person name="Turgeon B.G."/>
            <person name="Goodwin S.B."/>
            <person name="Spatafora J.W."/>
            <person name="Crous P.W."/>
            <person name="Grigoriev I.V."/>
        </authorList>
    </citation>
    <scope>NUCLEOTIDE SEQUENCE</scope>
    <source>
        <strain evidence="3 5">CBS 781.70</strain>
    </source>
</reference>
<dbReference type="PANTHER" id="PTHR48081">
    <property type="entry name" value="AB HYDROLASE SUPERFAMILY PROTEIN C4A8.06C"/>
    <property type="match status" value="1"/>
</dbReference>
<dbReference type="PANTHER" id="PTHR48081:SF31">
    <property type="entry name" value="STERYL ACETYL HYDROLASE MUG81-RELATED"/>
    <property type="match status" value="1"/>
</dbReference>
<dbReference type="SUPFAM" id="SSF53474">
    <property type="entry name" value="alpha/beta-Hydrolases"/>
    <property type="match status" value="1"/>
</dbReference>
<dbReference type="InterPro" id="IPR029058">
    <property type="entry name" value="AB_hydrolase_fold"/>
</dbReference>